<proteinExistence type="predicted"/>
<keyword evidence="5" id="KW-1185">Reference proteome</keyword>
<evidence type="ECO:0000313" key="5">
    <source>
        <dbReference type="Proteomes" id="UP000184346"/>
    </source>
</evidence>
<sequence length="205" mass="21945">MRCLLVMLLGIGLPLASIEAATVYRTTDAQGNVVFTDKPIEGGQRIELQSLTVIPSAEPASSSDAAEPRKKASSTSSSSSSRRVGGPFMPYSTFRIASPEDGYTLQTGYAGDIAVDIGVEPALRKDHRIRLLVDGEVSQSAMHTQAFLLNGLNRGEHTLRAELLDAQGRVRHRSEPVTLYVHRASVNLPSNPNNPAGRPPGKTGN</sequence>
<gene>
    <name evidence="4" type="ORF">SAMN02745148_02538</name>
</gene>
<dbReference type="EMBL" id="FQUJ01000011">
    <property type="protein sequence ID" value="SHF40700.1"/>
    <property type="molecule type" value="Genomic_DNA"/>
</dbReference>
<feature type="domain" description="DUF4124" evidence="3">
    <location>
        <begin position="15"/>
        <end position="64"/>
    </location>
</feature>
<dbReference type="Pfam" id="PF13511">
    <property type="entry name" value="DUF4124"/>
    <property type="match status" value="1"/>
</dbReference>
<evidence type="ECO:0000259" key="3">
    <source>
        <dbReference type="Pfam" id="PF13511"/>
    </source>
</evidence>
<evidence type="ECO:0000256" key="1">
    <source>
        <dbReference type="SAM" id="MobiDB-lite"/>
    </source>
</evidence>
<dbReference type="STRING" id="1121942.SAMN02745148_02538"/>
<dbReference type="AlphaFoldDB" id="A0A1M5BE56"/>
<protein>
    <recommendedName>
        <fullName evidence="3">DUF4124 domain-containing protein</fullName>
    </recommendedName>
</protein>
<feature type="signal peptide" evidence="2">
    <location>
        <begin position="1"/>
        <end position="20"/>
    </location>
</feature>
<dbReference type="OrthoDB" id="6366673at2"/>
<feature type="compositionally biased region" description="Low complexity" evidence="1">
    <location>
        <begin position="55"/>
        <end position="65"/>
    </location>
</feature>
<reference evidence="4 5" key="1">
    <citation type="submission" date="2016-11" db="EMBL/GenBank/DDBJ databases">
        <authorList>
            <person name="Jaros S."/>
            <person name="Januszkiewicz K."/>
            <person name="Wedrychowicz H."/>
        </authorList>
    </citation>
    <scope>NUCLEOTIDE SEQUENCE [LARGE SCALE GENOMIC DNA]</scope>
    <source>
        <strain evidence="4 5">DSM 19980</strain>
    </source>
</reference>
<evidence type="ECO:0000256" key="2">
    <source>
        <dbReference type="SAM" id="SignalP"/>
    </source>
</evidence>
<name>A0A1M5BE56_9GAMM</name>
<feature type="chain" id="PRO_5011979478" description="DUF4124 domain-containing protein" evidence="2">
    <location>
        <begin position="21"/>
        <end position="205"/>
    </location>
</feature>
<accession>A0A1M5BE56</accession>
<evidence type="ECO:0000313" key="4">
    <source>
        <dbReference type="EMBL" id="SHF40700.1"/>
    </source>
</evidence>
<dbReference type="Proteomes" id="UP000184346">
    <property type="component" value="Unassembled WGS sequence"/>
</dbReference>
<keyword evidence="2" id="KW-0732">Signal</keyword>
<feature type="region of interest" description="Disordered" evidence="1">
    <location>
        <begin position="186"/>
        <end position="205"/>
    </location>
</feature>
<dbReference type="InterPro" id="IPR025392">
    <property type="entry name" value="DUF4124"/>
</dbReference>
<feature type="region of interest" description="Disordered" evidence="1">
    <location>
        <begin position="51"/>
        <end position="84"/>
    </location>
</feature>
<organism evidence="4 5">
    <name type="scientific">Modicisalibacter ilicicola DSM 19980</name>
    <dbReference type="NCBI Taxonomy" id="1121942"/>
    <lineage>
        <taxon>Bacteria</taxon>
        <taxon>Pseudomonadati</taxon>
        <taxon>Pseudomonadota</taxon>
        <taxon>Gammaproteobacteria</taxon>
        <taxon>Oceanospirillales</taxon>
        <taxon>Halomonadaceae</taxon>
        <taxon>Modicisalibacter</taxon>
    </lineage>
</organism>